<dbReference type="EMBL" id="JACIED010000003">
    <property type="protein sequence ID" value="MBB4008094.1"/>
    <property type="molecule type" value="Genomic_DNA"/>
</dbReference>
<protein>
    <submittedName>
        <fullName evidence="1">Uncharacterized protein</fullName>
    </submittedName>
</protein>
<dbReference type="AlphaFoldDB" id="A0A7W6HMR0"/>
<evidence type="ECO:0000313" key="2">
    <source>
        <dbReference type="Proteomes" id="UP000544107"/>
    </source>
</evidence>
<gene>
    <name evidence="1" type="ORF">GGQ71_002374</name>
</gene>
<dbReference type="Proteomes" id="UP000544107">
    <property type="component" value="Unassembled WGS sequence"/>
</dbReference>
<organism evidence="1 2">
    <name type="scientific">Allorhizobium taibaishanense</name>
    <dbReference type="NCBI Taxonomy" id="887144"/>
    <lineage>
        <taxon>Bacteria</taxon>
        <taxon>Pseudomonadati</taxon>
        <taxon>Pseudomonadota</taxon>
        <taxon>Alphaproteobacteria</taxon>
        <taxon>Hyphomicrobiales</taxon>
        <taxon>Rhizobiaceae</taxon>
        <taxon>Rhizobium/Agrobacterium group</taxon>
        <taxon>Allorhizobium</taxon>
    </lineage>
</organism>
<proteinExistence type="predicted"/>
<reference evidence="1 2" key="1">
    <citation type="submission" date="2020-08" db="EMBL/GenBank/DDBJ databases">
        <title>Genomic Encyclopedia of Type Strains, Phase IV (KMG-IV): sequencing the most valuable type-strain genomes for metagenomic binning, comparative biology and taxonomic classification.</title>
        <authorList>
            <person name="Goeker M."/>
        </authorList>
    </citation>
    <scope>NUCLEOTIDE SEQUENCE [LARGE SCALE GENOMIC DNA]</scope>
    <source>
        <strain evidence="1 2">DSM 100021</strain>
    </source>
</reference>
<sequence>MAKHDLSSHHFQQKISTFCEVRIAPVASKRVVESIRPYLIGLVIHRRPPPIVNRRMDWTAIGQACGIEGEMTAELKRQLRPGLDAIIRWLPR</sequence>
<name>A0A7W6HMR0_9HYPH</name>
<accession>A0A7W6HMR0</accession>
<evidence type="ECO:0000313" key="1">
    <source>
        <dbReference type="EMBL" id="MBB4008094.1"/>
    </source>
</evidence>
<comment type="caution">
    <text evidence="1">The sequence shown here is derived from an EMBL/GenBank/DDBJ whole genome shotgun (WGS) entry which is preliminary data.</text>
</comment>